<reference evidence="3 4" key="1">
    <citation type="journal article" date="2014" name="BMC Genomics">
        <title>Comparative genome sequencing reveals chemotype-specific gene clusters in the toxigenic black mold Stachybotrys.</title>
        <authorList>
            <person name="Semeiks J."/>
            <person name="Borek D."/>
            <person name="Otwinowski Z."/>
            <person name="Grishin N.V."/>
        </authorList>
    </citation>
    <scope>NUCLEOTIDE SEQUENCE [LARGE SCALE GENOMIC DNA]</scope>
    <source>
        <strain evidence="4">CBS 109288 / IBT 7711</strain>
    </source>
</reference>
<sequence length="117" mass="12870">MDPIAMEDFYADVKITSTHLENALALAKLQVGKKWASLGEPWRKGQFRVSSLVSSAYQDWQLNAVTLLAGIQQFPIFDISFPPYLLFGGLGSIIGHETTHGFDTNGHHYDTAGNLSS</sequence>
<dbReference type="Pfam" id="PF01431">
    <property type="entry name" value="Peptidase_M13"/>
    <property type="match status" value="1"/>
</dbReference>
<evidence type="ECO:0000256" key="1">
    <source>
        <dbReference type="ARBA" id="ARBA00007357"/>
    </source>
</evidence>
<protein>
    <recommendedName>
        <fullName evidence="2">Peptidase M13 C-terminal domain-containing protein</fullName>
    </recommendedName>
</protein>
<name>A0A084B0C4_STACB</name>
<gene>
    <name evidence="3" type="ORF">S7711_10201</name>
</gene>
<evidence type="ECO:0000259" key="2">
    <source>
        <dbReference type="Pfam" id="PF01431"/>
    </source>
</evidence>
<dbReference type="HOGENOM" id="CLU_2086349_0_0_1"/>
<dbReference type="InterPro" id="IPR018497">
    <property type="entry name" value="Peptidase_M13_C"/>
</dbReference>
<dbReference type="InterPro" id="IPR000718">
    <property type="entry name" value="Peptidase_M13"/>
</dbReference>
<dbReference type="Gene3D" id="3.40.390.10">
    <property type="entry name" value="Collagenase (Catalytic Domain)"/>
    <property type="match status" value="1"/>
</dbReference>
<dbReference type="PRINTS" id="PR00786">
    <property type="entry name" value="NEPRILYSIN"/>
</dbReference>
<dbReference type="PANTHER" id="PTHR11733">
    <property type="entry name" value="ZINC METALLOPROTEASE FAMILY M13 NEPRILYSIN-RELATED"/>
    <property type="match status" value="1"/>
</dbReference>
<dbReference type="SUPFAM" id="SSF55486">
    <property type="entry name" value="Metalloproteases ('zincins'), catalytic domain"/>
    <property type="match status" value="1"/>
</dbReference>
<comment type="similarity">
    <text evidence="1">Belongs to the peptidase M13 family.</text>
</comment>
<proteinExistence type="inferred from homology"/>
<feature type="domain" description="Peptidase M13 C-terminal" evidence="2">
    <location>
        <begin position="56"/>
        <end position="116"/>
    </location>
</feature>
<keyword evidence="4" id="KW-1185">Reference proteome</keyword>
<dbReference type="AlphaFoldDB" id="A0A084B0C4"/>
<organism evidence="3 4">
    <name type="scientific">Stachybotrys chartarum (strain CBS 109288 / IBT 7711)</name>
    <name type="common">Toxic black mold</name>
    <name type="synonym">Stilbospora chartarum</name>
    <dbReference type="NCBI Taxonomy" id="1280523"/>
    <lineage>
        <taxon>Eukaryota</taxon>
        <taxon>Fungi</taxon>
        <taxon>Dikarya</taxon>
        <taxon>Ascomycota</taxon>
        <taxon>Pezizomycotina</taxon>
        <taxon>Sordariomycetes</taxon>
        <taxon>Hypocreomycetidae</taxon>
        <taxon>Hypocreales</taxon>
        <taxon>Stachybotryaceae</taxon>
        <taxon>Stachybotrys</taxon>
    </lineage>
</organism>
<dbReference type="PROSITE" id="PS51885">
    <property type="entry name" value="NEPRILYSIN"/>
    <property type="match status" value="1"/>
</dbReference>
<evidence type="ECO:0000313" key="4">
    <source>
        <dbReference type="Proteomes" id="UP000028045"/>
    </source>
</evidence>
<accession>A0A084B0C4</accession>
<dbReference type="InterPro" id="IPR024079">
    <property type="entry name" value="MetalloPept_cat_dom_sf"/>
</dbReference>
<dbReference type="EMBL" id="KL648399">
    <property type="protein sequence ID" value="KEY71003.1"/>
    <property type="molecule type" value="Genomic_DNA"/>
</dbReference>
<dbReference type="OrthoDB" id="6475849at2759"/>
<evidence type="ECO:0000313" key="3">
    <source>
        <dbReference type="EMBL" id="KEY71003.1"/>
    </source>
</evidence>
<dbReference type="GO" id="GO:0004222">
    <property type="term" value="F:metalloendopeptidase activity"/>
    <property type="evidence" value="ECO:0007669"/>
    <property type="project" value="InterPro"/>
</dbReference>
<dbReference type="Proteomes" id="UP000028045">
    <property type="component" value="Unassembled WGS sequence"/>
</dbReference>
<dbReference type="PANTHER" id="PTHR11733:SF167">
    <property type="entry name" value="FI17812P1-RELATED"/>
    <property type="match status" value="1"/>
</dbReference>
<dbReference type="GO" id="GO:0005886">
    <property type="term" value="C:plasma membrane"/>
    <property type="evidence" value="ECO:0007669"/>
    <property type="project" value="TreeGrafter"/>
</dbReference>
<dbReference type="GO" id="GO:0016485">
    <property type="term" value="P:protein processing"/>
    <property type="evidence" value="ECO:0007669"/>
    <property type="project" value="TreeGrafter"/>
</dbReference>